<evidence type="ECO:0000256" key="4">
    <source>
        <dbReference type="SAM" id="MobiDB-lite"/>
    </source>
</evidence>
<reference evidence="6 7" key="1">
    <citation type="submission" date="2013-11" db="EMBL/GenBank/DDBJ databases">
        <title>Complete genome sequence of the cyanide-degrading bacterium Pseudomonas pseudoalcaligenes CECT 5344.</title>
        <authorList>
            <person name="Wibberg D."/>
            <person name="Puehler A."/>
            <person name="Schlueter A."/>
        </authorList>
    </citation>
    <scope>NUCLEOTIDE SEQUENCE [LARGE SCALE GENOMIC DNA]</scope>
    <source>
        <strain evidence="7">CECT 5344</strain>
    </source>
</reference>
<feature type="domain" description="Histidine kinase" evidence="5">
    <location>
        <begin position="195"/>
        <end position="400"/>
    </location>
</feature>
<sequence length="408" mass="44711">MTANLRPTEPASQPAEPGVSAPLEQASRAGLEQAFALFNQMSSQLSESYSLLEARVNELKGQLALVSAQRMQELAEKERLAHRLQSLLDLLPGGVIVIDGQGVVREANPVARALLGQPLVGMLWRQVIARNFAPREDDGHEISLRDGRRLSIATRSLHGEPGQLVLLTDLTETRRLQDQLSRHERLSALGRMVASLAHQIRTPLSAALLYASHLHEQVLSAEQQQRFAGRLKERLHELENQVRDMLIFARGELPLPDRLSPLVLFDALRAAAEAHVGGMTVRWQCDVRDGELLCNRDTLVGSVLNLIDNAIQAAGRDARLKIHLYRRDNQLRLCVSDNGPGMSKDTLARLGEPFFTTRTTGTGLGLAVVKAVARAHQGQLLLQSRAGRGTCAIVSLPLQGAAPHSNQE</sequence>
<dbReference type="Pfam" id="PF00512">
    <property type="entry name" value="HisKA"/>
    <property type="match status" value="1"/>
</dbReference>
<dbReference type="CDD" id="cd00075">
    <property type="entry name" value="HATPase"/>
    <property type="match status" value="1"/>
</dbReference>
<dbReference type="PROSITE" id="PS50109">
    <property type="entry name" value="HIS_KIN"/>
    <property type="match status" value="1"/>
</dbReference>
<dbReference type="Gene3D" id="3.30.565.10">
    <property type="entry name" value="Histidine kinase-like ATPase, C-terminal domain"/>
    <property type="match status" value="1"/>
</dbReference>
<dbReference type="AlphaFoldDB" id="W6R4D0"/>
<dbReference type="Proteomes" id="UP000032841">
    <property type="component" value="Chromosome"/>
</dbReference>
<dbReference type="CDD" id="cd00130">
    <property type="entry name" value="PAS"/>
    <property type="match status" value="1"/>
</dbReference>
<proteinExistence type="predicted"/>
<dbReference type="SMART" id="SM00387">
    <property type="entry name" value="HATPase_c"/>
    <property type="match status" value="1"/>
</dbReference>
<dbReference type="InterPro" id="IPR003594">
    <property type="entry name" value="HATPase_dom"/>
</dbReference>
<dbReference type="InterPro" id="IPR036097">
    <property type="entry name" value="HisK_dim/P_sf"/>
</dbReference>
<dbReference type="PANTHER" id="PTHR43065:SF29">
    <property type="entry name" value="SENSOR PROTEIN KINASE FLES"/>
    <property type="match status" value="1"/>
</dbReference>
<keyword evidence="6" id="KW-0808">Transferase</keyword>
<dbReference type="Pfam" id="PF02518">
    <property type="entry name" value="HATPase_c"/>
    <property type="match status" value="1"/>
</dbReference>
<dbReference type="Pfam" id="PF13188">
    <property type="entry name" value="PAS_8"/>
    <property type="match status" value="1"/>
</dbReference>
<dbReference type="SMART" id="SM00091">
    <property type="entry name" value="PAS"/>
    <property type="match status" value="1"/>
</dbReference>
<evidence type="ECO:0000259" key="5">
    <source>
        <dbReference type="PROSITE" id="PS50109"/>
    </source>
</evidence>
<evidence type="ECO:0000256" key="2">
    <source>
        <dbReference type="ARBA" id="ARBA00012438"/>
    </source>
</evidence>
<comment type="catalytic activity">
    <reaction evidence="1">
        <text>ATP + protein L-histidine = ADP + protein N-phospho-L-histidine.</text>
        <dbReference type="EC" id="2.7.13.3"/>
    </reaction>
</comment>
<evidence type="ECO:0000256" key="3">
    <source>
        <dbReference type="ARBA" id="ARBA00022553"/>
    </source>
</evidence>
<dbReference type="OrthoDB" id="9776727at2"/>
<evidence type="ECO:0000256" key="1">
    <source>
        <dbReference type="ARBA" id="ARBA00000085"/>
    </source>
</evidence>
<dbReference type="Gene3D" id="1.10.287.130">
    <property type="match status" value="1"/>
</dbReference>
<feature type="region of interest" description="Disordered" evidence="4">
    <location>
        <begin position="1"/>
        <end position="24"/>
    </location>
</feature>
<dbReference type="HOGENOM" id="CLU_000445_114_39_6"/>
<dbReference type="InterPro" id="IPR005467">
    <property type="entry name" value="His_kinase_dom"/>
</dbReference>
<dbReference type="PRINTS" id="PR00344">
    <property type="entry name" value="BCTRLSENSOR"/>
</dbReference>
<dbReference type="InterPro" id="IPR035965">
    <property type="entry name" value="PAS-like_dom_sf"/>
</dbReference>
<dbReference type="KEGG" id="ppse:BN5_2656"/>
<name>W6R4D0_ECTO5</name>
<gene>
    <name evidence="6" type="primary">srrB</name>
    <name evidence="6" type="ORF">BN5_2656</name>
</gene>
<dbReference type="InterPro" id="IPR000014">
    <property type="entry name" value="PAS"/>
</dbReference>
<evidence type="ECO:0000313" key="6">
    <source>
        <dbReference type="EMBL" id="CDM41221.1"/>
    </source>
</evidence>
<dbReference type="SUPFAM" id="SSF55785">
    <property type="entry name" value="PYP-like sensor domain (PAS domain)"/>
    <property type="match status" value="1"/>
</dbReference>
<dbReference type="EC" id="2.7.13.3" evidence="2"/>
<evidence type="ECO:0000313" key="7">
    <source>
        <dbReference type="Proteomes" id="UP000032841"/>
    </source>
</evidence>
<dbReference type="PANTHER" id="PTHR43065">
    <property type="entry name" value="SENSOR HISTIDINE KINASE"/>
    <property type="match status" value="1"/>
</dbReference>
<dbReference type="RefSeq" id="WP_003460721.1">
    <property type="nucleotide sequence ID" value="NZ_HG916826.1"/>
</dbReference>
<dbReference type="GO" id="GO:0000155">
    <property type="term" value="F:phosphorelay sensor kinase activity"/>
    <property type="evidence" value="ECO:0007669"/>
    <property type="project" value="InterPro"/>
</dbReference>
<dbReference type="CDD" id="cd00082">
    <property type="entry name" value="HisKA"/>
    <property type="match status" value="1"/>
</dbReference>
<keyword evidence="3" id="KW-0597">Phosphoprotein</keyword>
<accession>W6R4D0</accession>
<dbReference type="InterPro" id="IPR004358">
    <property type="entry name" value="Sig_transdc_His_kin-like_C"/>
</dbReference>
<dbReference type="SUPFAM" id="SSF55874">
    <property type="entry name" value="ATPase domain of HSP90 chaperone/DNA topoisomerase II/histidine kinase"/>
    <property type="match status" value="1"/>
</dbReference>
<dbReference type="EMBL" id="HG916826">
    <property type="protein sequence ID" value="CDM41221.1"/>
    <property type="molecule type" value="Genomic_DNA"/>
</dbReference>
<dbReference type="InterPro" id="IPR036890">
    <property type="entry name" value="HATPase_C_sf"/>
</dbReference>
<dbReference type="InterPro" id="IPR003661">
    <property type="entry name" value="HisK_dim/P_dom"/>
</dbReference>
<dbReference type="SMART" id="SM00388">
    <property type="entry name" value="HisKA"/>
    <property type="match status" value="1"/>
</dbReference>
<protein>
    <recommendedName>
        <fullName evidence="2">histidine kinase</fullName>
        <ecNumber evidence="2">2.7.13.3</ecNumber>
    </recommendedName>
</protein>
<organism evidence="6 7">
    <name type="scientific">Ectopseudomonas oleovorans (strain CECT 5344)</name>
    <name type="common">Pseudomonas pseudoalcaligenes</name>
    <dbReference type="NCBI Taxonomy" id="1182590"/>
    <lineage>
        <taxon>Bacteria</taxon>
        <taxon>Pseudomonadati</taxon>
        <taxon>Pseudomonadota</taxon>
        <taxon>Gammaproteobacteria</taxon>
        <taxon>Pseudomonadales</taxon>
        <taxon>Pseudomonadaceae</taxon>
        <taxon>Ectopseudomonas</taxon>
    </lineage>
</organism>
<dbReference type="SUPFAM" id="SSF47384">
    <property type="entry name" value="Homodimeric domain of signal transducing histidine kinase"/>
    <property type="match status" value="1"/>
</dbReference>
<dbReference type="Gene3D" id="3.30.450.20">
    <property type="entry name" value="PAS domain"/>
    <property type="match status" value="1"/>
</dbReference>
<dbReference type="eggNOG" id="COG0642">
    <property type="taxonomic scope" value="Bacteria"/>
</dbReference>